<dbReference type="OrthoDB" id="458118at2"/>
<accession>A0A081XMW1</accession>
<comment type="caution">
    <text evidence="2">The sequence shown here is derived from an EMBL/GenBank/DDBJ whole genome shotgun (WGS) entry which is preliminary data.</text>
</comment>
<sequence length="188" mass="21135">MTTPSTMTVVEWRAFLTDYNARHINSDEVREAIEEGRQVISEERLEAGWAGAEPASEEAIVAAEERLGVRLPPSYRNFLRVSDGWQDIGFVDLFQVGDIGWFADLCADLMEAWSEPEVFGEHFPMLKRSLLIGDDDGGSGCYWLLHADSMGENGEWTAYEWWPGDGDDPTLYSDFTAMAREAVRSQGD</sequence>
<name>A0A081XMW1_STRTO</name>
<feature type="domain" description="Knr4/Smi1-like" evidence="1">
    <location>
        <begin position="54"/>
        <end position="181"/>
    </location>
</feature>
<dbReference type="InterPro" id="IPR018958">
    <property type="entry name" value="Knr4/Smi1-like_dom"/>
</dbReference>
<evidence type="ECO:0000259" key="1">
    <source>
        <dbReference type="SMART" id="SM00860"/>
    </source>
</evidence>
<dbReference type="STRING" id="55952.BU52_22850"/>
<dbReference type="SUPFAM" id="SSF160631">
    <property type="entry name" value="SMI1/KNR4-like"/>
    <property type="match status" value="1"/>
</dbReference>
<dbReference type="eggNOG" id="COG4282">
    <property type="taxonomic scope" value="Bacteria"/>
</dbReference>
<dbReference type="RefSeq" id="WP_037937137.1">
    <property type="nucleotide sequence ID" value="NZ_JBFADL010000007.1"/>
</dbReference>
<dbReference type="AlphaFoldDB" id="A0A081XMW1"/>
<proteinExistence type="predicted"/>
<gene>
    <name evidence="2" type="ORF">BU52_22850</name>
</gene>
<evidence type="ECO:0000313" key="3">
    <source>
        <dbReference type="Proteomes" id="UP000028341"/>
    </source>
</evidence>
<evidence type="ECO:0000313" key="2">
    <source>
        <dbReference type="EMBL" id="KES04884.1"/>
    </source>
</evidence>
<dbReference type="EMBL" id="JFCB01000022">
    <property type="protein sequence ID" value="KES04884.1"/>
    <property type="molecule type" value="Genomic_DNA"/>
</dbReference>
<dbReference type="Pfam" id="PF09346">
    <property type="entry name" value="SMI1_KNR4"/>
    <property type="match status" value="1"/>
</dbReference>
<organism evidence="2 3">
    <name type="scientific">Streptomyces toyocaensis</name>
    <dbReference type="NCBI Taxonomy" id="55952"/>
    <lineage>
        <taxon>Bacteria</taxon>
        <taxon>Bacillati</taxon>
        <taxon>Actinomycetota</taxon>
        <taxon>Actinomycetes</taxon>
        <taxon>Kitasatosporales</taxon>
        <taxon>Streptomycetaceae</taxon>
        <taxon>Streptomyces</taxon>
    </lineage>
</organism>
<reference evidence="2 3" key="1">
    <citation type="submission" date="2014-02" db="EMBL/GenBank/DDBJ databases">
        <title>The genome announcement of Streptomyces toyocaensis NRRL15009.</title>
        <authorList>
            <person name="Hong H.-J."/>
            <person name="Kwun M.J."/>
        </authorList>
    </citation>
    <scope>NUCLEOTIDE SEQUENCE [LARGE SCALE GENOMIC DNA]</scope>
    <source>
        <strain evidence="2 3">NRRL 15009</strain>
    </source>
</reference>
<protein>
    <recommendedName>
        <fullName evidence="1">Knr4/Smi1-like domain-containing protein</fullName>
    </recommendedName>
</protein>
<dbReference type="Gene3D" id="3.40.1580.10">
    <property type="entry name" value="SMI1/KNR4-like"/>
    <property type="match status" value="1"/>
</dbReference>
<dbReference type="Proteomes" id="UP000028341">
    <property type="component" value="Unassembled WGS sequence"/>
</dbReference>
<dbReference type="SMART" id="SM00860">
    <property type="entry name" value="SMI1_KNR4"/>
    <property type="match status" value="1"/>
</dbReference>
<keyword evidence="3" id="KW-1185">Reference proteome</keyword>
<dbReference type="InterPro" id="IPR037883">
    <property type="entry name" value="Knr4/Smi1-like_sf"/>
</dbReference>